<dbReference type="Proteomes" id="UP001501705">
    <property type="component" value="Unassembled WGS sequence"/>
</dbReference>
<evidence type="ECO:0000313" key="4">
    <source>
        <dbReference type="Proteomes" id="UP001501705"/>
    </source>
</evidence>
<keyword evidence="2" id="KW-1133">Transmembrane helix</keyword>
<protein>
    <submittedName>
        <fullName evidence="3">Uncharacterized protein</fullName>
    </submittedName>
</protein>
<evidence type="ECO:0000256" key="2">
    <source>
        <dbReference type="SAM" id="Phobius"/>
    </source>
</evidence>
<accession>A0ABN2CI95</accession>
<evidence type="ECO:0000313" key="3">
    <source>
        <dbReference type="EMBL" id="GAA1559009.1"/>
    </source>
</evidence>
<evidence type="ECO:0000256" key="1">
    <source>
        <dbReference type="SAM" id="MobiDB-lite"/>
    </source>
</evidence>
<feature type="transmembrane region" description="Helical" evidence="2">
    <location>
        <begin position="40"/>
        <end position="66"/>
    </location>
</feature>
<dbReference type="EMBL" id="BAAAPH010000004">
    <property type="protein sequence ID" value="GAA1559009.1"/>
    <property type="molecule type" value="Genomic_DNA"/>
</dbReference>
<comment type="caution">
    <text evidence="3">The sequence shown here is derived from an EMBL/GenBank/DDBJ whole genome shotgun (WGS) entry which is preliminary data.</text>
</comment>
<proteinExistence type="predicted"/>
<reference evidence="3 4" key="1">
    <citation type="journal article" date="2019" name="Int. J. Syst. Evol. Microbiol.">
        <title>The Global Catalogue of Microorganisms (GCM) 10K type strain sequencing project: providing services to taxonomists for standard genome sequencing and annotation.</title>
        <authorList>
            <consortium name="The Broad Institute Genomics Platform"/>
            <consortium name="The Broad Institute Genome Sequencing Center for Infectious Disease"/>
            <person name="Wu L."/>
            <person name="Ma J."/>
        </authorList>
    </citation>
    <scope>NUCLEOTIDE SEQUENCE [LARGE SCALE GENOMIC DNA]</scope>
    <source>
        <strain evidence="3 4">JCM 15572</strain>
    </source>
</reference>
<organism evidence="3 4">
    <name type="scientific">Kribbella hippodromi</name>
    <dbReference type="NCBI Taxonomy" id="434347"/>
    <lineage>
        <taxon>Bacteria</taxon>
        <taxon>Bacillati</taxon>
        <taxon>Actinomycetota</taxon>
        <taxon>Actinomycetes</taxon>
        <taxon>Propionibacteriales</taxon>
        <taxon>Kribbellaceae</taxon>
        <taxon>Kribbella</taxon>
    </lineage>
</organism>
<gene>
    <name evidence="3" type="ORF">GCM10009804_14730</name>
</gene>
<sequence>MPRAGSSEPATQDAGASHPPPMQIGCSVEGAWEDVEVKSWFGYLVVVGVTVVVGGLAFAVWVLSLVF</sequence>
<name>A0ABN2CI95_9ACTN</name>
<keyword evidence="2" id="KW-0812">Transmembrane</keyword>
<keyword evidence="4" id="KW-1185">Reference proteome</keyword>
<keyword evidence="2" id="KW-0472">Membrane</keyword>
<feature type="region of interest" description="Disordered" evidence="1">
    <location>
        <begin position="1"/>
        <end position="22"/>
    </location>
</feature>